<dbReference type="Proteomes" id="UP000527616">
    <property type="component" value="Unassembled WGS sequence"/>
</dbReference>
<keyword evidence="2" id="KW-1185">Reference proteome</keyword>
<evidence type="ECO:0000313" key="2">
    <source>
        <dbReference type="Proteomes" id="UP000527616"/>
    </source>
</evidence>
<dbReference type="PROSITE" id="PS51257">
    <property type="entry name" value="PROKAR_LIPOPROTEIN"/>
    <property type="match status" value="1"/>
</dbReference>
<evidence type="ECO:0008006" key="3">
    <source>
        <dbReference type="Google" id="ProtNLM"/>
    </source>
</evidence>
<dbReference type="AlphaFoldDB" id="A0A7Z0D767"/>
<gene>
    <name evidence="1" type="ORF">GGQ54_000697</name>
</gene>
<proteinExistence type="predicted"/>
<comment type="caution">
    <text evidence="1">The sequence shown here is derived from an EMBL/GenBank/DDBJ whole genome shotgun (WGS) entry which is preliminary data.</text>
</comment>
<protein>
    <recommendedName>
        <fullName evidence="3">Lipoprotein</fullName>
    </recommendedName>
</protein>
<evidence type="ECO:0000313" key="1">
    <source>
        <dbReference type="EMBL" id="NYI70137.1"/>
    </source>
</evidence>
<sequence>MIIRAGGAAAVLIMLAALVGCGGGVAAPASPSDERAARIADEQIDWIAKDLGYRENPRDAEQVAAEFAPSRSDSNGPTIAVETLGWAGEVRQIGQPATIDVRITVDLPETNNAGFGGTEPPGHAVRCYQLVVEFNRYTEYRPLDCAPDAAAVTPAPKPIERLPDDAADRLGAALADADPDTLEARIRAAFDEGYVTTTTEVRGKELIATAGVAGERDCVLVVRRADGEIVRPGFDRIQLEPGETGCRTALYRD</sequence>
<accession>A0A7Z0D767</accession>
<name>A0A7Z0D767_9ACTN</name>
<organism evidence="1 2">
    <name type="scientific">Naumannella cuiyingiana</name>
    <dbReference type="NCBI Taxonomy" id="1347891"/>
    <lineage>
        <taxon>Bacteria</taxon>
        <taxon>Bacillati</taxon>
        <taxon>Actinomycetota</taxon>
        <taxon>Actinomycetes</taxon>
        <taxon>Propionibacteriales</taxon>
        <taxon>Propionibacteriaceae</taxon>
        <taxon>Naumannella</taxon>
    </lineage>
</organism>
<reference evidence="1 2" key="1">
    <citation type="submission" date="2020-07" db="EMBL/GenBank/DDBJ databases">
        <title>Sequencing the genomes of 1000 actinobacteria strains.</title>
        <authorList>
            <person name="Klenk H.-P."/>
        </authorList>
    </citation>
    <scope>NUCLEOTIDE SEQUENCE [LARGE SCALE GENOMIC DNA]</scope>
    <source>
        <strain evidence="1 2">DSM 103164</strain>
    </source>
</reference>
<dbReference type="RefSeq" id="WP_179444122.1">
    <property type="nucleotide sequence ID" value="NZ_JACBZS010000001.1"/>
</dbReference>
<dbReference type="EMBL" id="JACBZS010000001">
    <property type="protein sequence ID" value="NYI70137.1"/>
    <property type="molecule type" value="Genomic_DNA"/>
</dbReference>